<gene>
    <name evidence="1" type="ORF">Tco_1112332</name>
</gene>
<dbReference type="EMBL" id="BQNB010021016">
    <property type="protein sequence ID" value="GJU01994.1"/>
    <property type="molecule type" value="Genomic_DNA"/>
</dbReference>
<comment type="caution">
    <text evidence="1">The sequence shown here is derived from an EMBL/GenBank/DDBJ whole genome shotgun (WGS) entry which is preliminary data.</text>
</comment>
<reference evidence="1" key="1">
    <citation type="journal article" date="2022" name="Int. J. Mol. Sci.">
        <title>Draft Genome of Tanacetum Coccineum: Genomic Comparison of Closely Related Tanacetum-Family Plants.</title>
        <authorList>
            <person name="Yamashiro T."/>
            <person name="Shiraishi A."/>
            <person name="Nakayama K."/>
            <person name="Satake H."/>
        </authorList>
    </citation>
    <scope>NUCLEOTIDE SEQUENCE</scope>
</reference>
<proteinExistence type="predicted"/>
<keyword evidence="2" id="KW-1185">Reference proteome</keyword>
<dbReference type="Proteomes" id="UP001151760">
    <property type="component" value="Unassembled WGS sequence"/>
</dbReference>
<dbReference type="Gene3D" id="4.10.60.10">
    <property type="entry name" value="Zinc finger, CCHC-type"/>
    <property type="match status" value="1"/>
</dbReference>
<organism evidence="1 2">
    <name type="scientific">Tanacetum coccineum</name>
    <dbReference type="NCBI Taxonomy" id="301880"/>
    <lineage>
        <taxon>Eukaryota</taxon>
        <taxon>Viridiplantae</taxon>
        <taxon>Streptophyta</taxon>
        <taxon>Embryophyta</taxon>
        <taxon>Tracheophyta</taxon>
        <taxon>Spermatophyta</taxon>
        <taxon>Magnoliopsida</taxon>
        <taxon>eudicotyledons</taxon>
        <taxon>Gunneridae</taxon>
        <taxon>Pentapetalae</taxon>
        <taxon>asterids</taxon>
        <taxon>campanulids</taxon>
        <taxon>Asterales</taxon>
        <taxon>Asteraceae</taxon>
        <taxon>Asteroideae</taxon>
        <taxon>Anthemideae</taxon>
        <taxon>Anthemidinae</taxon>
        <taxon>Tanacetum</taxon>
    </lineage>
</organism>
<sequence>MTESPLIDLGFAVPVFSPGDDPIAYLNKAMAFLTVGRQGQSYSGTRYKSNATSFGGNNASRQARVVKCYNYQGEGHMARQCTQPKQPRNTTWYKDKAMLAEAQEARQVLDAEQLVFLADPRVLDGQAVQTIIPNNAAFQTEDLDTYDYDCDDVSNAKAVLMANISKYGSDVILEVPHSETYLNDMENQSVHAMQDFEQTLAMDFTDNEIYSDSNIISYSQYLQETQ</sequence>
<evidence type="ECO:0000313" key="2">
    <source>
        <dbReference type="Proteomes" id="UP001151760"/>
    </source>
</evidence>
<dbReference type="InterPro" id="IPR036875">
    <property type="entry name" value="Znf_CCHC_sf"/>
</dbReference>
<reference evidence="1" key="2">
    <citation type="submission" date="2022-01" db="EMBL/GenBank/DDBJ databases">
        <authorList>
            <person name="Yamashiro T."/>
            <person name="Shiraishi A."/>
            <person name="Satake H."/>
            <person name="Nakayama K."/>
        </authorList>
    </citation>
    <scope>NUCLEOTIDE SEQUENCE</scope>
</reference>
<protein>
    <submittedName>
        <fullName evidence="1">Ribonuclease H-like domain-containing protein</fullName>
    </submittedName>
</protein>
<accession>A0ABQ5ISP8</accession>
<dbReference type="SUPFAM" id="SSF57756">
    <property type="entry name" value="Retrovirus zinc finger-like domains"/>
    <property type="match status" value="1"/>
</dbReference>
<evidence type="ECO:0000313" key="1">
    <source>
        <dbReference type="EMBL" id="GJU01994.1"/>
    </source>
</evidence>
<name>A0ABQ5ISP8_9ASTR</name>